<feature type="domain" description="Heterokaryon incompatibility" evidence="1">
    <location>
        <begin position="174"/>
        <end position="332"/>
    </location>
</feature>
<dbReference type="PANTHER" id="PTHR33112">
    <property type="entry name" value="DOMAIN PROTEIN, PUTATIVE-RELATED"/>
    <property type="match status" value="1"/>
</dbReference>
<dbReference type="EMBL" id="JAULSW010000006">
    <property type="protein sequence ID" value="KAK3377581.1"/>
    <property type="molecule type" value="Genomic_DNA"/>
</dbReference>
<proteinExistence type="predicted"/>
<reference evidence="2" key="2">
    <citation type="submission" date="2023-06" db="EMBL/GenBank/DDBJ databases">
        <authorList>
            <consortium name="Lawrence Berkeley National Laboratory"/>
            <person name="Haridas S."/>
            <person name="Hensen N."/>
            <person name="Bonometti L."/>
            <person name="Westerberg I."/>
            <person name="Brannstrom I.O."/>
            <person name="Guillou S."/>
            <person name="Cros-Aarteil S."/>
            <person name="Calhoun S."/>
            <person name="Kuo A."/>
            <person name="Mondo S."/>
            <person name="Pangilinan J."/>
            <person name="Riley R."/>
            <person name="LaButti K."/>
            <person name="Andreopoulos B."/>
            <person name="Lipzen A."/>
            <person name="Chen C."/>
            <person name="Yanf M."/>
            <person name="Daum C."/>
            <person name="Ng V."/>
            <person name="Clum A."/>
            <person name="Steindorff A."/>
            <person name="Ohm R."/>
            <person name="Martin F."/>
            <person name="Silar P."/>
            <person name="Natvig D."/>
            <person name="Lalanne C."/>
            <person name="Gautier V."/>
            <person name="Ament-velasquez S.L."/>
            <person name="Kruys A."/>
            <person name="Hutchinson M.I."/>
            <person name="Powell A.J."/>
            <person name="Barry K."/>
            <person name="Miller A.N."/>
            <person name="Grigoriev I.V."/>
            <person name="Debuchy R."/>
            <person name="Gladieux P."/>
            <person name="Thoren M.H."/>
            <person name="Johannesson H."/>
        </authorList>
    </citation>
    <scope>NUCLEOTIDE SEQUENCE</scope>
    <source>
        <strain evidence="2">CBS 232.78</strain>
    </source>
</reference>
<sequence>MDSKCPTCRNLQRSPSDAGGQAQIMLRTLRHFEESAADGCPYCRFIAGAISHLKLEPVKNSPISLCIRSTGACDLGLLSASDEEVMIQIYSPIGSPPAWPGVVRSAELSSSPDSQRAVEFILSCLKDCDTNHPECRVPAPQDPPTRLIDVGSQDATHVRLVETLSLDLLSHIPYVALSYCWGTASVLKTTTANLEAAKKSIPLSSMPRTLQDAVAVTRRLHQRFLWVDAICIIQDSLEDWEIESSRMATVYRNAYLTLAAGTAAAADEGFLSSPRQHLAAEYPAPYHVAWTDPNHQPTVLGARVIPGAHTHTDDLDEEDELPLDSRAWTLQERLLSTRILTYTRNELRWSCLSGTICECHLLKQFSCGSDHPFKSIFSITDNPAGEAFKQWHVIVEQYAIRRISYRQDRLPALSGIAKVVQDITGSEYVAGLWRTNLIRDLAWDSAGVVEFGDHDQYHHPITMAVTTPEYIAPTFSWASLPGGVSLNRAMDLQPGVRWVPRSTVEDTRSVPLGQNPLGRVLGGSNGCWIKLRGHVFTSALLRKESTIPSGMSRYYMKQGETELLVELDMPLEAFEGVNEHDNAETSLRRSLRPKTAAVEGTQVQDGEEQHHKHQGSVESAVVYVFLLGQWMGRVDSGYRHDGYRVMAFLLLGLCPDNYAGSDARYERLGNRISQLTVRYAVGVP</sequence>
<evidence type="ECO:0000313" key="3">
    <source>
        <dbReference type="Proteomes" id="UP001285441"/>
    </source>
</evidence>
<name>A0AAE0KK92_9PEZI</name>
<organism evidence="2 3">
    <name type="scientific">Podospora didyma</name>
    <dbReference type="NCBI Taxonomy" id="330526"/>
    <lineage>
        <taxon>Eukaryota</taxon>
        <taxon>Fungi</taxon>
        <taxon>Dikarya</taxon>
        <taxon>Ascomycota</taxon>
        <taxon>Pezizomycotina</taxon>
        <taxon>Sordariomycetes</taxon>
        <taxon>Sordariomycetidae</taxon>
        <taxon>Sordariales</taxon>
        <taxon>Podosporaceae</taxon>
        <taxon>Podospora</taxon>
    </lineage>
</organism>
<dbReference type="InterPro" id="IPR010730">
    <property type="entry name" value="HET"/>
</dbReference>
<accession>A0AAE0KK92</accession>
<dbReference type="PANTHER" id="PTHR33112:SF16">
    <property type="entry name" value="HETEROKARYON INCOMPATIBILITY DOMAIN-CONTAINING PROTEIN"/>
    <property type="match status" value="1"/>
</dbReference>
<protein>
    <submittedName>
        <fullName evidence="2">Heterokaryon incompatibility protein-domain-containing protein</fullName>
    </submittedName>
</protein>
<comment type="caution">
    <text evidence="2">The sequence shown here is derived from an EMBL/GenBank/DDBJ whole genome shotgun (WGS) entry which is preliminary data.</text>
</comment>
<gene>
    <name evidence="2" type="ORF">B0H63DRAFT_451455</name>
</gene>
<dbReference type="Pfam" id="PF06985">
    <property type="entry name" value="HET"/>
    <property type="match status" value="1"/>
</dbReference>
<keyword evidence="3" id="KW-1185">Reference proteome</keyword>
<reference evidence="2" key="1">
    <citation type="journal article" date="2023" name="Mol. Phylogenet. Evol.">
        <title>Genome-scale phylogeny and comparative genomics of the fungal order Sordariales.</title>
        <authorList>
            <person name="Hensen N."/>
            <person name="Bonometti L."/>
            <person name="Westerberg I."/>
            <person name="Brannstrom I.O."/>
            <person name="Guillou S."/>
            <person name="Cros-Aarteil S."/>
            <person name="Calhoun S."/>
            <person name="Haridas S."/>
            <person name="Kuo A."/>
            <person name="Mondo S."/>
            <person name="Pangilinan J."/>
            <person name="Riley R."/>
            <person name="LaButti K."/>
            <person name="Andreopoulos B."/>
            <person name="Lipzen A."/>
            <person name="Chen C."/>
            <person name="Yan M."/>
            <person name="Daum C."/>
            <person name="Ng V."/>
            <person name="Clum A."/>
            <person name="Steindorff A."/>
            <person name="Ohm R.A."/>
            <person name="Martin F."/>
            <person name="Silar P."/>
            <person name="Natvig D.O."/>
            <person name="Lalanne C."/>
            <person name="Gautier V."/>
            <person name="Ament-Velasquez S.L."/>
            <person name="Kruys A."/>
            <person name="Hutchinson M.I."/>
            <person name="Powell A.J."/>
            <person name="Barry K."/>
            <person name="Miller A.N."/>
            <person name="Grigoriev I.V."/>
            <person name="Debuchy R."/>
            <person name="Gladieux P."/>
            <person name="Hiltunen Thoren M."/>
            <person name="Johannesson H."/>
        </authorList>
    </citation>
    <scope>NUCLEOTIDE SEQUENCE</scope>
    <source>
        <strain evidence="2">CBS 232.78</strain>
    </source>
</reference>
<evidence type="ECO:0000259" key="1">
    <source>
        <dbReference type="Pfam" id="PF06985"/>
    </source>
</evidence>
<evidence type="ECO:0000313" key="2">
    <source>
        <dbReference type="EMBL" id="KAK3377581.1"/>
    </source>
</evidence>
<dbReference type="AlphaFoldDB" id="A0AAE0KK92"/>
<dbReference type="Proteomes" id="UP001285441">
    <property type="component" value="Unassembled WGS sequence"/>
</dbReference>